<accession>A0ABR4ECK0</accession>
<comment type="caution">
    <text evidence="1">The sequence shown here is derived from an EMBL/GenBank/DDBJ whole genome shotgun (WGS) entry which is preliminary data.</text>
</comment>
<protein>
    <submittedName>
        <fullName evidence="1">Uncharacterized protein</fullName>
    </submittedName>
</protein>
<sequence>MRSTAALVLHCRSGSIDQDLYSILKSVTSRYFIAVYNSVQPHSLSGIILYNLPVPDEHTQSAQPLLTSHQNYFQTLTGFRCTRNGPLCHRKSALCFSIQSNSGSTSSMSKLKIIRAITKRISEYARFLPKQFRGPTLKGCRRSRRSADCTPFMLLYFIHVCSSRYHVSGDGDAARSRGDGPEWPNGYRWVEAQGLVQAGE</sequence>
<evidence type="ECO:0000313" key="2">
    <source>
        <dbReference type="Proteomes" id="UP001600888"/>
    </source>
</evidence>
<keyword evidence="2" id="KW-1185">Reference proteome</keyword>
<name>A0ABR4ECK0_9PEZI</name>
<evidence type="ECO:0000313" key="1">
    <source>
        <dbReference type="EMBL" id="KAL2280177.1"/>
    </source>
</evidence>
<reference evidence="1 2" key="1">
    <citation type="submission" date="2024-03" db="EMBL/GenBank/DDBJ databases">
        <title>A high-quality draft genome sequence of Diaporthe vaccinii, a causative agent of upright dieback and viscid rot disease in cranberry plants.</title>
        <authorList>
            <person name="Sarrasin M."/>
            <person name="Lang B.F."/>
            <person name="Burger G."/>
        </authorList>
    </citation>
    <scope>NUCLEOTIDE SEQUENCE [LARGE SCALE GENOMIC DNA]</scope>
    <source>
        <strain evidence="1 2">IS7</strain>
    </source>
</reference>
<dbReference type="Proteomes" id="UP001600888">
    <property type="component" value="Unassembled WGS sequence"/>
</dbReference>
<organism evidence="1 2">
    <name type="scientific">Diaporthe vaccinii</name>
    <dbReference type="NCBI Taxonomy" id="105482"/>
    <lineage>
        <taxon>Eukaryota</taxon>
        <taxon>Fungi</taxon>
        <taxon>Dikarya</taxon>
        <taxon>Ascomycota</taxon>
        <taxon>Pezizomycotina</taxon>
        <taxon>Sordariomycetes</taxon>
        <taxon>Sordariomycetidae</taxon>
        <taxon>Diaporthales</taxon>
        <taxon>Diaporthaceae</taxon>
        <taxon>Diaporthe</taxon>
        <taxon>Diaporthe eres species complex</taxon>
    </lineage>
</organism>
<gene>
    <name evidence="1" type="ORF">FJTKL_12785</name>
</gene>
<proteinExistence type="predicted"/>
<dbReference type="EMBL" id="JBAWTH010000069">
    <property type="protein sequence ID" value="KAL2280177.1"/>
    <property type="molecule type" value="Genomic_DNA"/>
</dbReference>